<dbReference type="InterPro" id="IPR007320">
    <property type="entry name" value="PDCD2_C"/>
</dbReference>
<organism evidence="2 3">
    <name type="scientific">Actinidia rufa</name>
    <dbReference type="NCBI Taxonomy" id="165716"/>
    <lineage>
        <taxon>Eukaryota</taxon>
        <taxon>Viridiplantae</taxon>
        <taxon>Streptophyta</taxon>
        <taxon>Embryophyta</taxon>
        <taxon>Tracheophyta</taxon>
        <taxon>Spermatophyta</taxon>
        <taxon>Magnoliopsida</taxon>
        <taxon>eudicotyledons</taxon>
        <taxon>Gunneridae</taxon>
        <taxon>Pentapetalae</taxon>
        <taxon>asterids</taxon>
        <taxon>Ericales</taxon>
        <taxon>Actinidiaceae</taxon>
        <taxon>Actinidia</taxon>
    </lineage>
</organism>
<evidence type="ECO:0000259" key="1">
    <source>
        <dbReference type="Pfam" id="PF04194"/>
    </source>
</evidence>
<dbReference type="AlphaFoldDB" id="A0A7J0G9L5"/>
<evidence type="ECO:0000313" key="2">
    <source>
        <dbReference type="EMBL" id="GFZ07506.1"/>
    </source>
</evidence>
<dbReference type="PANTHER" id="PTHR47762">
    <property type="entry name" value="OSJNBB0079B02.4 PROTEIN"/>
    <property type="match status" value="1"/>
</dbReference>
<gene>
    <name evidence="2" type="ORF">Acr_19g0004430</name>
</gene>
<reference evidence="2 3" key="1">
    <citation type="submission" date="2019-07" db="EMBL/GenBank/DDBJ databases">
        <title>De Novo Assembly of kiwifruit Actinidia rufa.</title>
        <authorList>
            <person name="Sugita-Konishi S."/>
            <person name="Sato K."/>
            <person name="Mori E."/>
            <person name="Abe Y."/>
            <person name="Kisaki G."/>
            <person name="Hamano K."/>
            <person name="Suezawa K."/>
            <person name="Otani M."/>
            <person name="Fukuda T."/>
            <person name="Manabe T."/>
            <person name="Gomi K."/>
            <person name="Tabuchi M."/>
            <person name="Akimitsu K."/>
            <person name="Kataoka I."/>
        </authorList>
    </citation>
    <scope>NUCLEOTIDE SEQUENCE [LARGE SCALE GENOMIC DNA]</scope>
    <source>
        <strain evidence="3">cv. Fuchu</strain>
    </source>
</reference>
<dbReference type="GO" id="GO:0005737">
    <property type="term" value="C:cytoplasm"/>
    <property type="evidence" value="ECO:0007669"/>
    <property type="project" value="InterPro"/>
</dbReference>
<sequence>MIMHKKKWGKRRIMNMIENADRTCLKFKKRMDAYPEQCFSYGIKVEEPIGYRLVYKTSGVRFTFLLFINTHGGKPLLATGGVVDPGICKLCGGSRHHEVQLMLPSLYFLWEEALDCQEYSLENWNRMTLTVYILVLRTVPSPFMRIPPPTAGL</sequence>
<dbReference type="Pfam" id="PF04194">
    <property type="entry name" value="PDCD2_C"/>
    <property type="match status" value="1"/>
</dbReference>
<accession>A0A7J0G9L5</accession>
<dbReference type="PANTHER" id="PTHR47762:SF2">
    <property type="entry name" value="OS04G0640800 PROTEIN"/>
    <property type="match status" value="1"/>
</dbReference>
<dbReference type="OrthoDB" id="366284at2759"/>
<dbReference type="EMBL" id="BJWL01000019">
    <property type="protein sequence ID" value="GFZ07506.1"/>
    <property type="molecule type" value="Genomic_DNA"/>
</dbReference>
<dbReference type="Proteomes" id="UP000585474">
    <property type="component" value="Unassembled WGS sequence"/>
</dbReference>
<keyword evidence="3" id="KW-1185">Reference proteome</keyword>
<comment type="caution">
    <text evidence="2">The sequence shown here is derived from an EMBL/GenBank/DDBJ whole genome shotgun (WGS) entry which is preliminary data.</text>
</comment>
<name>A0A7J0G9L5_9ERIC</name>
<evidence type="ECO:0000313" key="3">
    <source>
        <dbReference type="Proteomes" id="UP000585474"/>
    </source>
</evidence>
<feature type="domain" description="Programmed cell death protein 2 C-terminal" evidence="1">
    <location>
        <begin position="21"/>
        <end position="132"/>
    </location>
</feature>
<proteinExistence type="predicted"/>
<protein>
    <submittedName>
        <fullName evidence="2">Programmed cell death 2 C-terminal domain-containing protein</fullName>
    </submittedName>
</protein>